<dbReference type="InterPro" id="IPR010998">
    <property type="entry name" value="Integrase_recombinase_N"/>
</dbReference>
<dbReference type="InterPro" id="IPR025166">
    <property type="entry name" value="Integrase_DNA_bind_dom"/>
</dbReference>
<evidence type="ECO:0000259" key="5">
    <source>
        <dbReference type="PROSITE" id="PS51898"/>
    </source>
</evidence>
<evidence type="ECO:0000256" key="2">
    <source>
        <dbReference type="ARBA" id="ARBA00022908"/>
    </source>
</evidence>
<dbReference type="Proteomes" id="UP000004699">
    <property type="component" value="Unassembled WGS sequence"/>
</dbReference>
<dbReference type="PANTHER" id="PTHR30629">
    <property type="entry name" value="PROPHAGE INTEGRASE"/>
    <property type="match status" value="1"/>
</dbReference>
<dbReference type="Pfam" id="PF13356">
    <property type="entry name" value="Arm-DNA-bind_3"/>
    <property type="match status" value="1"/>
</dbReference>
<dbReference type="GO" id="GO:0015074">
    <property type="term" value="P:DNA integration"/>
    <property type="evidence" value="ECO:0007669"/>
    <property type="project" value="UniProtKB-KW"/>
</dbReference>
<dbReference type="EMBL" id="DS999411">
    <property type="protein sequence ID" value="EED36107.1"/>
    <property type="molecule type" value="Genomic_DNA"/>
</dbReference>
<dbReference type="SUPFAM" id="SSF56349">
    <property type="entry name" value="DNA breaking-rejoining enzymes"/>
    <property type="match status" value="1"/>
</dbReference>
<dbReference type="OrthoDB" id="9057547at2"/>
<name>B8KVT6_9GAMM</name>
<keyword evidence="4" id="KW-0233">DNA recombination</keyword>
<comment type="similarity">
    <text evidence="1">Belongs to the 'phage' integrase family.</text>
</comment>
<dbReference type="CDD" id="cd00796">
    <property type="entry name" value="INT_Rci_Hp1_C"/>
    <property type="match status" value="1"/>
</dbReference>
<dbReference type="Gene3D" id="1.10.443.10">
    <property type="entry name" value="Intergrase catalytic core"/>
    <property type="match status" value="1"/>
</dbReference>
<evidence type="ECO:0000256" key="1">
    <source>
        <dbReference type="ARBA" id="ARBA00008857"/>
    </source>
</evidence>
<dbReference type="Gene3D" id="3.30.160.390">
    <property type="entry name" value="Integrase, DNA-binding domain"/>
    <property type="match status" value="1"/>
</dbReference>
<dbReference type="InterPro" id="IPR011010">
    <property type="entry name" value="DNA_brk_join_enz"/>
</dbReference>
<evidence type="ECO:0000256" key="4">
    <source>
        <dbReference type="ARBA" id="ARBA00023172"/>
    </source>
</evidence>
<sequence length="391" mass="44032">MPKINLTQRFCDKPTPPPAGKRRIEHCDTTLPGLYLEVRDTSLVGTYYQRYKNAAGKTAHVKIGRASDISLKAARARAQQLRTDIQSGSDPQADTRQRKAVPTWNAFFTHSYLPHAKQKKRTWKNDADMHRLRLGPRFGATPINRISRQEVQQFHNELRESGIAPATADHHLKLLRHALNLAVDWGLLQANPAARVKQFNVFNEVERYLSEVELRRLLAVLKSHENRPVSCAVLWLLCTGSRVGEMLAAEWPDIDRGNRVWVVHATNSKSKKLRSIPLNDVALGVLDELQTLPRYQPDGRLFIGKRGPLGTINKVWYGIRDAAGLENFTLHCLRHSHASLLVNSGHSLYEVQRVLGHSDPKVTMRYSHLSQESLQGAANSAGDRIKAAMAE</sequence>
<dbReference type="AlphaFoldDB" id="B8KVT6"/>
<accession>B8KVT6</accession>
<dbReference type="eggNOG" id="COG0582">
    <property type="taxonomic scope" value="Bacteria"/>
</dbReference>
<dbReference type="InterPro" id="IPR038488">
    <property type="entry name" value="Integrase_DNA-bd_sf"/>
</dbReference>
<dbReference type="STRING" id="565045.NOR51B_2055"/>
<evidence type="ECO:0000313" key="6">
    <source>
        <dbReference type="EMBL" id="EED36107.1"/>
    </source>
</evidence>
<keyword evidence="3" id="KW-0238">DNA-binding</keyword>
<keyword evidence="2" id="KW-0229">DNA integration</keyword>
<dbReference type="PROSITE" id="PS51898">
    <property type="entry name" value="TYR_RECOMBINASE"/>
    <property type="match status" value="1"/>
</dbReference>
<keyword evidence="7" id="KW-1185">Reference proteome</keyword>
<proteinExistence type="inferred from homology"/>
<evidence type="ECO:0000313" key="7">
    <source>
        <dbReference type="Proteomes" id="UP000004699"/>
    </source>
</evidence>
<evidence type="ECO:0000256" key="3">
    <source>
        <dbReference type="ARBA" id="ARBA00023125"/>
    </source>
</evidence>
<dbReference type="InterPro" id="IPR013762">
    <property type="entry name" value="Integrase-like_cat_sf"/>
</dbReference>
<dbReference type="InterPro" id="IPR002104">
    <property type="entry name" value="Integrase_catalytic"/>
</dbReference>
<reference evidence="7" key="1">
    <citation type="journal article" date="2013" name="BMC Microbiol.">
        <title>Taxonomy and evolution of bacteriochlorophyll a-containing members of the OM60/NOR5 clade of marine gammaproteobacteria: description of Luminiphilus syltensis gen. nov., sp. nov., reclassification of Haliea rubra as Pseudohaliea rubra gen. nov., comb. nov., and emendation of Chromatocurvus halotolerans.</title>
        <authorList>
            <person name="Spring S."/>
            <person name="Riedel T."/>
            <person name="Sproer C."/>
            <person name="Yan S."/>
            <person name="Harder J."/>
            <person name="Fuchs B.M."/>
        </authorList>
    </citation>
    <scope>NUCLEOTIDE SEQUENCE [LARGE SCALE GENOMIC DNA]</scope>
    <source>
        <strain evidence="7">NOR51-B</strain>
    </source>
</reference>
<dbReference type="PANTHER" id="PTHR30629:SF2">
    <property type="entry name" value="PROPHAGE INTEGRASE INTS-RELATED"/>
    <property type="match status" value="1"/>
</dbReference>
<protein>
    <recommendedName>
        <fullName evidence="5">Tyr recombinase domain-containing protein</fullName>
    </recommendedName>
</protein>
<dbReference type="Pfam" id="PF00589">
    <property type="entry name" value="Phage_integrase"/>
    <property type="match status" value="1"/>
</dbReference>
<organism evidence="6 7">
    <name type="scientific">Luminiphilus syltensis NOR5-1B</name>
    <dbReference type="NCBI Taxonomy" id="565045"/>
    <lineage>
        <taxon>Bacteria</taxon>
        <taxon>Pseudomonadati</taxon>
        <taxon>Pseudomonadota</taxon>
        <taxon>Gammaproteobacteria</taxon>
        <taxon>Cellvibrionales</taxon>
        <taxon>Halieaceae</taxon>
        <taxon>Luminiphilus</taxon>
    </lineage>
</organism>
<gene>
    <name evidence="6" type="ORF">NOR51B_2055</name>
</gene>
<dbReference type="InterPro" id="IPR050808">
    <property type="entry name" value="Phage_Integrase"/>
</dbReference>
<feature type="domain" description="Tyr recombinase" evidence="5">
    <location>
        <begin position="204"/>
        <end position="379"/>
    </location>
</feature>
<dbReference type="RefSeq" id="WP_009020851.1">
    <property type="nucleotide sequence ID" value="NZ_DS999411.1"/>
</dbReference>
<dbReference type="HOGENOM" id="CLU_027562_17_7_6"/>
<dbReference type="Gene3D" id="1.10.150.130">
    <property type="match status" value="1"/>
</dbReference>
<dbReference type="GO" id="GO:0003677">
    <property type="term" value="F:DNA binding"/>
    <property type="evidence" value="ECO:0007669"/>
    <property type="project" value="UniProtKB-KW"/>
</dbReference>
<dbReference type="GO" id="GO:0006310">
    <property type="term" value="P:DNA recombination"/>
    <property type="evidence" value="ECO:0007669"/>
    <property type="project" value="UniProtKB-KW"/>
</dbReference>